<dbReference type="RefSeq" id="WP_183300702.1">
    <property type="nucleotide sequence ID" value="NZ_JACHWF010000009.1"/>
</dbReference>
<reference evidence="1 2" key="1">
    <citation type="submission" date="2020-08" db="EMBL/GenBank/DDBJ databases">
        <title>Genomic Encyclopedia of Type Strains, Phase IV (KMG-V): Genome sequencing to study the core and pangenomes of soil and plant-associated prokaryotes.</title>
        <authorList>
            <person name="Whitman W."/>
        </authorList>
    </citation>
    <scope>NUCLEOTIDE SEQUENCE [LARGE SCALE GENOMIC DNA]</scope>
    <source>
        <strain evidence="1 2">SLV-2362</strain>
    </source>
</reference>
<dbReference type="Pfam" id="PF18143">
    <property type="entry name" value="HAD_SAK_2"/>
    <property type="match status" value="1"/>
</dbReference>
<sequence>MKVIFLDIDGVLNSRRTCIAHNGYPHGFTPDQMKMFDHAAIGLVRDVCRGSGAVIVLSSSWRTLHAAEEVAEALDLPVIDRTPSLAGNRGQEIAAWLAEHPSVQVYAIVDDNSDMLESQRAHFVQTSEEEGLSYSDYVAIKRILNGEDAGHSRKALFWEEA</sequence>
<keyword evidence="2" id="KW-1185">Reference proteome</keyword>
<comment type="caution">
    <text evidence="1">The sequence shown here is derived from an EMBL/GenBank/DDBJ whole genome shotgun (WGS) entry which is preliminary data.</text>
</comment>
<dbReference type="Proteomes" id="UP000578036">
    <property type="component" value="Unassembled WGS sequence"/>
</dbReference>
<dbReference type="EMBL" id="JACHWF010000009">
    <property type="protein sequence ID" value="MBB3010662.1"/>
    <property type="molecule type" value="Genomic_DNA"/>
</dbReference>
<evidence type="ECO:0000313" key="2">
    <source>
        <dbReference type="Proteomes" id="UP000578036"/>
    </source>
</evidence>
<protein>
    <submittedName>
        <fullName evidence="1">Uncharacterized protein</fullName>
    </submittedName>
</protein>
<accession>A0A7W4YUL8</accession>
<evidence type="ECO:0000313" key="1">
    <source>
        <dbReference type="EMBL" id="MBB3010662.1"/>
    </source>
</evidence>
<organism evidence="1 2">
    <name type="scientific">Cupriavidus alkaliphilus</name>
    <dbReference type="NCBI Taxonomy" id="942866"/>
    <lineage>
        <taxon>Bacteria</taxon>
        <taxon>Pseudomonadati</taxon>
        <taxon>Pseudomonadota</taxon>
        <taxon>Betaproteobacteria</taxon>
        <taxon>Burkholderiales</taxon>
        <taxon>Burkholderiaceae</taxon>
        <taxon>Cupriavidus</taxon>
    </lineage>
</organism>
<name>A0A7W4YUL8_9BURK</name>
<gene>
    <name evidence="1" type="ORF">FHX61_005343</name>
</gene>
<proteinExistence type="predicted"/>
<dbReference type="AlphaFoldDB" id="A0A7W4YUL8"/>